<comment type="caution">
    <text evidence="11">The sequence shown here is derived from an EMBL/GenBank/DDBJ whole genome shotgun (WGS) entry which is preliminary data.</text>
</comment>
<dbReference type="GO" id="GO:0003964">
    <property type="term" value="F:RNA-directed DNA polymerase activity"/>
    <property type="evidence" value="ECO:0007669"/>
    <property type="project" value="UniProtKB-KW"/>
</dbReference>
<keyword evidence="3" id="KW-0255">Endonuclease</keyword>
<evidence type="ECO:0000256" key="7">
    <source>
        <dbReference type="ARBA" id="ARBA00022918"/>
    </source>
</evidence>
<dbReference type="GO" id="GO:0046872">
    <property type="term" value="F:metal ion binding"/>
    <property type="evidence" value="ECO:0007669"/>
    <property type="project" value="UniProtKB-KW"/>
</dbReference>
<dbReference type="Proteomes" id="UP001142489">
    <property type="component" value="Unassembled WGS sequence"/>
</dbReference>
<dbReference type="GO" id="GO:0004519">
    <property type="term" value="F:endonuclease activity"/>
    <property type="evidence" value="ECO:0007669"/>
    <property type="project" value="UniProtKB-KW"/>
</dbReference>
<keyword evidence="7" id="KW-0695">RNA-directed DNA polymerase</keyword>
<keyword evidence="12" id="KW-1185">Reference proteome</keyword>
<dbReference type="EMBL" id="JAPFRF010000018">
    <property type="protein sequence ID" value="KAJ7308425.1"/>
    <property type="molecule type" value="Genomic_DNA"/>
</dbReference>
<gene>
    <name evidence="11" type="ORF">JRQ81_008971</name>
</gene>
<dbReference type="GO" id="GO:0006310">
    <property type="term" value="P:DNA recombination"/>
    <property type="evidence" value="ECO:0007669"/>
    <property type="project" value="UniProtKB-KW"/>
</dbReference>
<evidence type="ECO:0000313" key="11">
    <source>
        <dbReference type="EMBL" id="KAJ7308425.1"/>
    </source>
</evidence>
<organism evidence="11 12">
    <name type="scientific">Phrynocephalus forsythii</name>
    <dbReference type="NCBI Taxonomy" id="171643"/>
    <lineage>
        <taxon>Eukaryota</taxon>
        <taxon>Metazoa</taxon>
        <taxon>Chordata</taxon>
        <taxon>Craniata</taxon>
        <taxon>Vertebrata</taxon>
        <taxon>Euteleostomi</taxon>
        <taxon>Lepidosauria</taxon>
        <taxon>Squamata</taxon>
        <taxon>Bifurcata</taxon>
        <taxon>Unidentata</taxon>
        <taxon>Episquamata</taxon>
        <taxon>Toxicofera</taxon>
        <taxon>Iguania</taxon>
        <taxon>Acrodonta</taxon>
        <taxon>Agamidae</taxon>
        <taxon>Agaminae</taxon>
        <taxon>Phrynocephalus</taxon>
    </lineage>
</organism>
<evidence type="ECO:0000313" key="12">
    <source>
        <dbReference type="Proteomes" id="UP001142489"/>
    </source>
</evidence>
<keyword evidence="8" id="KW-0548">Nucleotidyltransferase</keyword>
<dbReference type="GO" id="GO:0003676">
    <property type="term" value="F:nucleic acid binding"/>
    <property type="evidence" value="ECO:0007669"/>
    <property type="project" value="InterPro"/>
</dbReference>
<dbReference type="PANTHER" id="PTHR42648">
    <property type="entry name" value="TRANSPOSASE, PUTATIVE-RELATED"/>
    <property type="match status" value="1"/>
</dbReference>
<evidence type="ECO:0000256" key="2">
    <source>
        <dbReference type="ARBA" id="ARBA00022723"/>
    </source>
</evidence>
<keyword evidence="6" id="KW-0229">DNA integration</keyword>
<accession>A0A9Q0XB12</accession>
<dbReference type="InterPro" id="IPR012337">
    <property type="entry name" value="RNaseH-like_sf"/>
</dbReference>
<evidence type="ECO:0000256" key="8">
    <source>
        <dbReference type="ARBA" id="ARBA00022932"/>
    </source>
</evidence>
<keyword evidence="1" id="KW-0540">Nuclease</keyword>
<dbReference type="AlphaFoldDB" id="A0A9Q0XB12"/>
<keyword evidence="4" id="KW-0378">Hydrolase</keyword>
<sequence>MLSTDTLLPAPWSFAAAAGPQSEEGVSLRLWHRRFAHRDVKLILQLQRCSRGLSIRADHAGARSAARCAVCRKVKGPSPAALPKRERTSAQVLDVLHGDLRGPFPTPSLKNQRYVLIFVDDFSRFCIAYLLKEESEIQEILPKYITSLSRSYQQKPKALQMANGARVPLAGFQSVPGRTRHFVQGSGTARPQRDDLLFRNDPVHA</sequence>
<proteinExistence type="predicted"/>
<dbReference type="InterPro" id="IPR036397">
    <property type="entry name" value="RNaseH_sf"/>
</dbReference>
<name>A0A9Q0XB12_9SAUR</name>
<evidence type="ECO:0000256" key="6">
    <source>
        <dbReference type="ARBA" id="ARBA00022908"/>
    </source>
</evidence>
<keyword evidence="8" id="KW-0239">DNA-directed DNA polymerase</keyword>
<dbReference type="InterPro" id="IPR039537">
    <property type="entry name" value="Retrotran_Ty1/copia-like"/>
</dbReference>
<evidence type="ECO:0000256" key="3">
    <source>
        <dbReference type="ARBA" id="ARBA00022759"/>
    </source>
</evidence>
<evidence type="ECO:0000259" key="10">
    <source>
        <dbReference type="PROSITE" id="PS50994"/>
    </source>
</evidence>
<dbReference type="PROSITE" id="PS50994">
    <property type="entry name" value="INTEGRASE"/>
    <property type="match status" value="1"/>
</dbReference>
<dbReference type="InterPro" id="IPR001584">
    <property type="entry name" value="Integrase_cat-core"/>
</dbReference>
<dbReference type="Gene3D" id="3.30.420.10">
    <property type="entry name" value="Ribonuclease H-like superfamily/Ribonuclease H"/>
    <property type="match status" value="1"/>
</dbReference>
<dbReference type="GO" id="GO:0003887">
    <property type="term" value="F:DNA-directed DNA polymerase activity"/>
    <property type="evidence" value="ECO:0007669"/>
    <property type="project" value="UniProtKB-KW"/>
</dbReference>
<evidence type="ECO:0000256" key="4">
    <source>
        <dbReference type="ARBA" id="ARBA00022801"/>
    </source>
</evidence>
<keyword evidence="8" id="KW-0808">Transferase</keyword>
<evidence type="ECO:0000256" key="9">
    <source>
        <dbReference type="ARBA" id="ARBA00023172"/>
    </source>
</evidence>
<keyword evidence="5" id="KW-0460">Magnesium</keyword>
<dbReference type="GO" id="GO:0015074">
    <property type="term" value="P:DNA integration"/>
    <property type="evidence" value="ECO:0007669"/>
    <property type="project" value="UniProtKB-KW"/>
</dbReference>
<dbReference type="PANTHER" id="PTHR42648:SF11">
    <property type="entry name" value="TRANSPOSON TY4-P GAG-POL POLYPROTEIN"/>
    <property type="match status" value="1"/>
</dbReference>
<evidence type="ECO:0000256" key="5">
    <source>
        <dbReference type="ARBA" id="ARBA00022842"/>
    </source>
</evidence>
<keyword evidence="9" id="KW-0233">DNA recombination</keyword>
<feature type="domain" description="Integrase catalytic" evidence="10">
    <location>
        <begin position="79"/>
        <end position="205"/>
    </location>
</feature>
<protein>
    <recommendedName>
        <fullName evidence="10">Integrase catalytic domain-containing protein</fullName>
    </recommendedName>
</protein>
<evidence type="ECO:0000256" key="1">
    <source>
        <dbReference type="ARBA" id="ARBA00022722"/>
    </source>
</evidence>
<reference evidence="11" key="1">
    <citation type="journal article" date="2023" name="DNA Res.">
        <title>Chromosome-level genome assembly of Phrynocephalus forsythii using third-generation DNA sequencing and Hi-C analysis.</title>
        <authorList>
            <person name="Qi Y."/>
            <person name="Zhao W."/>
            <person name="Zhao Y."/>
            <person name="Niu C."/>
            <person name="Cao S."/>
            <person name="Zhang Y."/>
        </authorList>
    </citation>
    <scope>NUCLEOTIDE SEQUENCE</scope>
    <source>
        <tissue evidence="11">Muscle</tissue>
    </source>
</reference>
<dbReference type="OrthoDB" id="5920683at2759"/>
<dbReference type="SUPFAM" id="SSF53098">
    <property type="entry name" value="Ribonuclease H-like"/>
    <property type="match status" value="1"/>
</dbReference>
<dbReference type="GO" id="GO:0016787">
    <property type="term" value="F:hydrolase activity"/>
    <property type="evidence" value="ECO:0007669"/>
    <property type="project" value="UniProtKB-KW"/>
</dbReference>
<keyword evidence="2" id="KW-0479">Metal-binding</keyword>